<dbReference type="AlphaFoldDB" id="A0A0C2HJU3"/>
<keyword evidence="6" id="KW-1185">Reference proteome</keyword>
<keyword evidence="1" id="KW-0812">Transmembrane</keyword>
<comment type="caution">
    <text evidence="3">The sequence shown here is derived from an EMBL/GenBank/DDBJ whole genome shotgun (WGS) entry which is preliminary data.</text>
</comment>
<evidence type="ECO:0000313" key="5">
    <source>
        <dbReference type="Proteomes" id="UP000031546"/>
    </source>
</evidence>
<organism evidence="3 5">
    <name type="scientific">Salinicoccus roseus</name>
    <dbReference type="NCBI Taxonomy" id="45670"/>
    <lineage>
        <taxon>Bacteria</taxon>
        <taxon>Bacillati</taxon>
        <taxon>Bacillota</taxon>
        <taxon>Bacilli</taxon>
        <taxon>Bacillales</taxon>
        <taxon>Staphylococcaceae</taxon>
        <taxon>Salinicoccus</taxon>
    </lineage>
</organism>
<feature type="transmembrane region" description="Helical" evidence="1">
    <location>
        <begin position="45"/>
        <end position="78"/>
    </location>
</feature>
<dbReference type="Pfam" id="PF01569">
    <property type="entry name" value="PAP2"/>
    <property type="match status" value="1"/>
</dbReference>
<reference evidence="4" key="3">
    <citation type="submission" date="2020-04" db="EMBL/GenBank/DDBJ databases">
        <authorList>
            <person name="Tanveer F."/>
            <person name="Xie Y."/>
            <person name="Shinwari Z.K."/>
        </authorList>
    </citation>
    <scope>NUCLEOTIDE SEQUENCE</scope>
    <source>
        <strain evidence="4">MOSEL-ME25</strain>
    </source>
</reference>
<reference evidence="4 6" key="4">
    <citation type="submission" date="2022-12" db="EMBL/GenBank/DDBJ databases">
        <title>Genome analysis and biological profiling of marine Salinicoccus roseus MOSEL-ME25.</title>
        <authorList>
            <person name="Mirza F.T."/>
            <person name="Xie Y."/>
            <person name="Shinwari Z.K."/>
        </authorList>
    </citation>
    <scope>NUCLEOTIDE SEQUENCE [LARGE SCALE GENOMIC DNA]</scope>
    <source>
        <strain evidence="4 6">MOSEL-ME25</strain>
    </source>
</reference>
<dbReference type="InterPro" id="IPR036938">
    <property type="entry name" value="PAP2/HPO_sf"/>
</dbReference>
<feature type="transmembrane region" description="Helical" evidence="1">
    <location>
        <begin position="179"/>
        <end position="197"/>
    </location>
</feature>
<dbReference type="GeneID" id="77844139"/>
<dbReference type="Gene3D" id="1.20.144.10">
    <property type="entry name" value="Phosphatidic acid phosphatase type 2/haloperoxidase"/>
    <property type="match status" value="2"/>
</dbReference>
<dbReference type="PANTHER" id="PTHR14969:SF13">
    <property type="entry name" value="AT30094P"/>
    <property type="match status" value="1"/>
</dbReference>
<keyword evidence="1" id="KW-0472">Membrane</keyword>
<feature type="transmembrane region" description="Helical" evidence="1">
    <location>
        <begin position="153"/>
        <end position="173"/>
    </location>
</feature>
<feature type="transmembrane region" description="Helical" evidence="1">
    <location>
        <begin position="85"/>
        <end position="101"/>
    </location>
</feature>
<dbReference type="SMART" id="SM00014">
    <property type="entry name" value="acidPPc"/>
    <property type="match status" value="1"/>
</dbReference>
<accession>A0A0C2HJU3</accession>
<feature type="transmembrane region" description="Helical" evidence="1">
    <location>
        <begin position="121"/>
        <end position="141"/>
    </location>
</feature>
<dbReference type="EMBL" id="JABEVU030000001">
    <property type="protein sequence ID" value="MDB0579138.1"/>
    <property type="molecule type" value="Genomic_DNA"/>
</dbReference>
<name>A0A0C2HJU3_9STAP</name>
<dbReference type="RefSeq" id="WP_040104762.1">
    <property type="nucleotide sequence ID" value="NZ_JABEVU030000001.1"/>
</dbReference>
<proteinExistence type="predicted"/>
<protein>
    <submittedName>
        <fullName evidence="4">Phosphatase PAP2 family protein</fullName>
    </submittedName>
    <submittedName>
        <fullName evidence="3">Phosphatidic acid phosphatase</fullName>
    </submittedName>
</protein>
<dbReference type="STRING" id="45670.SN16_01105"/>
<dbReference type="EMBL" id="JXII01000001">
    <property type="protein sequence ID" value="KIH71989.1"/>
    <property type="molecule type" value="Genomic_DNA"/>
</dbReference>
<dbReference type="InterPro" id="IPR000326">
    <property type="entry name" value="PAP2/HPO"/>
</dbReference>
<dbReference type="CDD" id="cd03392">
    <property type="entry name" value="PAP2_like_2"/>
    <property type="match status" value="1"/>
</dbReference>
<evidence type="ECO:0000313" key="6">
    <source>
        <dbReference type="Proteomes" id="UP000527860"/>
    </source>
</evidence>
<reference evidence="3 5" key="1">
    <citation type="submission" date="2015-01" db="EMBL/GenBank/DDBJ databases">
        <title>Genome sequences of high lactate-tolerant strain Salinicoccus roseus W12 with industrial interest.</title>
        <authorList>
            <person name="Wang H."/>
            <person name="Yu B."/>
        </authorList>
    </citation>
    <scope>NUCLEOTIDE SEQUENCE [LARGE SCALE GENOMIC DNA]</scope>
    <source>
        <strain evidence="3 5">W12</strain>
    </source>
</reference>
<feature type="domain" description="Phosphatidic acid phosphatase type 2/haloperoxidase" evidence="2">
    <location>
        <begin position="84"/>
        <end position="194"/>
    </location>
</feature>
<sequence length="208" mass="23345">MTRMKKLSLFLVFTLIFGVIAYFHESRIGHWIDTEVYELIYASESFITTALMLGFTQVGEVLSMVILSLIMITILMLYRLKFETLFMIISMLASSILIPVMKNSFDRERPSMLRLIDIKGFSFPSGHAMGSTIFFGSLMTLIKNSGLNNKSMLYGLCAFFILMISSSRVYLGVHYPTDVIAGIVAGTAVVIATSFILHKKLDRLPSPI</sequence>
<dbReference type="OrthoDB" id="9789113at2"/>
<dbReference type="Proteomes" id="UP000031546">
    <property type="component" value="Unassembled WGS sequence"/>
</dbReference>
<dbReference type="SUPFAM" id="SSF48317">
    <property type="entry name" value="Acid phosphatase/Vanadium-dependent haloperoxidase"/>
    <property type="match status" value="1"/>
</dbReference>
<keyword evidence="1" id="KW-1133">Transmembrane helix</keyword>
<evidence type="ECO:0000259" key="2">
    <source>
        <dbReference type="SMART" id="SM00014"/>
    </source>
</evidence>
<gene>
    <name evidence="4" type="ORF">F7P68_0001125</name>
    <name evidence="3" type="ORF">SN16_01105</name>
</gene>
<evidence type="ECO:0000313" key="3">
    <source>
        <dbReference type="EMBL" id="KIH71989.1"/>
    </source>
</evidence>
<evidence type="ECO:0000256" key="1">
    <source>
        <dbReference type="SAM" id="Phobius"/>
    </source>
</evidence>
<evidence type="ECO:0000313" key="4">
    <source>
        <dbReference type="EMBL" id="MDB0579138.1"/>
    </source>
</evidence>
<dbReference type="Proteomes" id="UP000527860">
    <property type="component" value="Unassembled WGS sequence"/>
</dbReference>
<dbReference type="PANTHER" id="PTHR14969">
    <property type="entry name" value="SPHINGOSINE-1-PHOSPHATE PHOSPHOHYDROLASE"/>
    <property type="match status" value="1"/>
</dbReference>
<reference evidence="6" key="2">
    <citation type="submission" date="2020-04" db="EMBL/GenBank/DDBJ databases">
        <title>Genome analysis and biological profiling of marine Cellulosimicrobium funkei MOSEL-ME6.</title>
        <authorList>
            <person name="Tanveer F."/>
            <person name="Xie Y."/>
            <person name="Shinwari Z.K."/>
        </authorList>
    </citation>
    <scope>NUCLEOTIDE SEQUENCE [LARGE SCALE GENOMIC DNA]</scope>
    <source>
        <strain evidence="6">MOSEL-ME25</strain>
    </source>
</reference>